<dbReference type="SUPFAM" id="SSF55874">
    <property type="entry name" value="ATPase domain of HSP90 chaperone/DNA topoisomerase II/histidine kinase"/>
    <property type="match status" value="1"/>
</dbReference>
<proteinExistence type="predicted"/>
<sequence>IVKFILTMSYLEIIVRDFGRGISQKTVEKYLDIEGKNKKGEQGFGIFLIKSLMDEVNYNTGVTKGTEVRMKKYIRR</sequence>
<evidence type="ECO:0000259" key="1">
    <source>
        <dbReference type="Pfam" id="PF13581"/>
    </source>
</evidence>
<dbReference type="Pfam" id="PF13581">
    <property type="entry name" value="HATPase_c_2"/>
    <property type="match status" value="1"/>
</dbReference>
<dbReference type="InterPro" id="IPR036890">
    <property type="entry name" value="HATPase_C_sf"/>
</dbReference>
<dbReference type="InterPro" id="IPR003594">
    <property type="entry name" value="HATPase_dom"/>
</dbReference>
<feature type="non-terminal residue" evidence="2">
    <location>
        <position position="1"/>
    </location>
</feature>
<evidence type="ECO:0000313" key="2">
    <source>
        <dbReference type="EMBL" id="GAH18476.1"/>
    </source>
</evidence>
<dbReference type="CDD" id="cd16936">
    <property type="entry name" value="HATPase_RsbW-like"/>
    <property type="match status" value="1"/>
</dbReference>
<name>X1DCH7_9ZZZZ</name>
<dbReference type="Gene3D" id="3.30.565.10">
    <property type="entry name" value="Histidine kinase-like ATPase, C-terminal domain"/>
    <property type="match status" value="1"/>
</dbReference>
<dbReference type="AlphaFoldDB" id="X1DCH7"/>
<feature type="domain" description="Histidine kinase/HSP90-like ATPase" evidence="1">
    <location>
        <begin position="8"/>
        <end position="72"/>
    </location>
</feature>
<organism evidence="2">
    <name type="scientific">marine sediment metagenome</name>
    <dbReference type="NCBI Taxonomy" id="412755"/>
    <lineage>
        <taxon>unclassified sequences</taxon>
        <taxon>metagenomes</taxon>
        <taxon>ecological metagenomes</taxon>
    </lineage>
</organism>
<reference evidence="2" key="1">
    <citation type="journal article" date="2014" name="Front. Microbiol.">
        <title>High frequency of phylogenetically diverse reductive dehalogenase-homologous genes in deep subseafloor sedimentary metagenomes.</title>
        <authorList>
            <person name="Kawai M."/>
            <person name="Futagami T."/>
            <person name="Toyoda A."/>
            <person name="Takaki Y."/>
            <person name="Nishi S."/>
            <person name="Hori S."/>
            <person name="Arai W."/>
            <person name="Tsubouchi T."/>
            <person name="Morono Y."/>
            <person name="Uchiyama I."/>
            <person name="Ito T."/>
            <person name="Fujiyama A."/>
            <person name="Inagaki F."/>
            <person name="Takami H."/>
        </authorList>
    </citation>
    <scope>NUCLEOTIDE SEQUENCE</scope>
    <source>
        <strain evidence="2">Expedition CK06-06</strain>
    </source>
</reference>
<protein>
    <recommendedName>
        <fullName evidence="1">Histidine kinase/HSP90-like ATPase domain-containing protein</fullName>
    </recommendedName>
</protein>
<comment type="caution">
    <text evidence="2">The sequence shown here is derived from an EMBL/GenBank/DDBJ whole genome shotgun (WGS) entry which is preliminary data.</text>
</comment>
<accession>X1DCH7</accession>
<gene>
    <name evidence="2" type="ORF">S03H2_08335</name>
</gene>
<dbReference type="EMBL" id="BARU01004037">
    <property type="protein sequence ID" value="GAH18476.1"/>
    <property type="molecule type" value="Genomic_DNA"/>
</dbReference>